<dbReference type="RefSeq" id="WP_089381162.1">
    <property type="nucleotide sequence ID" value="NZ_FZNT01000004.1"/>
</dbReference>
<reference evidence="2 3" key="1">
    <citation type="submission" date="2017-06" db="EMBL/GenBank/DDBJ databases">
        <authorList>
            <person name="Kim H.J."/>
            <person name="Triplett B.A."/>
        </authorList>
    </citation>
    <scope>NUCLEOTIDE SEQUENCE [LARGE SCALE GENOMIC DNA]</scope>
    <source>
        <strain evidence="2 3">DSM 29150</strain>
    </source>
</reference>
<protein>
    <recommendedName>
        <fullName evidence="4">Cbb3-type cytochrome oxidase component FixQ</fullName>
    </recommendedName>
</protein>
<keyword evidence="1" id="KW-0812">Transmembrane</keyword>
<evidence type="ECO:0000256" key="1">
    <source>
        <dbReference type="SAM" id="Phobius"/>
    </source>
</evidence>
<evidence type="ECO:0000313" key="2">
    <source>
        <dbReference type="EMBL" id="SNR50179.1"/>
    </source>
</evidence>
<accession>A0A238WX60</accession>
<feature type="transmembrane region" description="Helical" evidence="1">
    <location>
        <begin position="20"/>
        <end position="38"/>
    </location>
</feature>
<dbReference type="Proteomes" id="UP000198384">
    <property type="component" value="Unassembled WGS sequence"/>
</dbReference>
<evidence type="ECO:0008006" key="4">
    <source>
        <dbReference type="Google" id="ProtNLM"/>
    </source>
</evidence>
<dbReference type="AlphaFoldDB" id="A0A238WX60"/>
<keyword evidence="1" id="KW-1133">Transmembrane helix</keyword>
<proteinExistence type="predicted"/>
<sequence length="65" mass="7637">MLKFIKHNLEGIDGVEMYPIISLLLFFTVFITMIVFVFKLPKRSIDEISQLPLDNETNIKEINHE</sequence>
<dbReference type="EMBL" id="FZNT01000004">
    <property type="protein sequence ID" value="SNR50179.1"/>
    <property type="molecule type" value="Genomic_DNA"/>
</dbReference>
<organism evidence="2 3">
    <name type="scientific">Lutibacter agarilyticus</name>
    <dbReference type="NCBI Taxonomy" id="1109740"/>
    <lineage>
        <taxon>Bacteria</taxon>
        <taxon>Pseudomonadati</taxon>
        <taxon>Bacteroidota</taxon>
        <taxon>Flavobacteriia</taxon>
        <taxon>Flavobacteriales</taxon>
        <taxon>Flavobacteriaceae</taxon>
        <taxon>Lutibacter</taxon>
    </lineage>
</organism>
<name>A0A238WX60_9FLAO</name>
<keyword evidence="1" id="KW-0472">Membrane</keyword>
<evidence type="ECO:0000313" key="3">
    <source>
        <dbReference type="Proteomes" id="UP000198384"/>
    </source>
</evidence>
<gene>
    <name evidence="2" type="ORF">SAMN06265371_10441</name>
</gene>
<keyword evidence="3" id="KW-1185">Reference proteome</keyword>